<keyword evidence="2" id="KW-1185">Reference proteome</keyword>
<name>A0A1M5RAG3_9EURY</name>
<organism evidence="1 2">
    <name type="scientific">Halobaculum gomorrense</name>
    <dbReference type="NCBI Taxonomy" id="43928"/>
    <lineage>
        <taxon>Archaea</taxon>
        <taxon>Methanobacteriati</taxon>
        <taxon>Methanobacteriota</taxon>
        <taxon>Stenosarchaea group</taxon>
        <taxon>Halobacteria</taxon>
        <taxon>Halobacteriales</taxon>
        <taxon>Haloferacaceae</taxon>
        <taxon>Halobaculum</taxon>
    </lineage>
</organism>
<dbReference type="AlphaFoldDB" id="A0A1M5RAG3"/>
<protein>
    <recommendedName>
        <fullName evidence="3">Peptidase family M50</fullName>
    </recommendedName>
</protein>
<evidence type="ECO:0008006" key="3">
    <source>
        <dbReference type="Google" id="ProtNLM"/>
    </source>
</evidence>
<evidence type="ECO:0000313" key="1">
    <source>
        <dbReference type="EMBL" id="SHH23332.1"/>
    </source>
</evidence>
<reference evidence="1 2" key="1">
    <citation type="submission" date="2016-11" db="EMBL/GenBank/DDBJ databases">
        <authorList>
            <person name="Jaros S."/>
            <person name="Januszkiewicz K."/>
            <person name="Wedrychowicz H."/>
        </authorList>
    </citation>
    <scope>NUCLEOTIDE SEQUENCE [LARGE SCALE GENOMIC DNA]</scope>
    <source>
        <strain evidence="1 2">DSM 9297</strain>
    </source>
</reference>
<dbReference type="RefSeq" id="WP_073309303.1">
    <property type="nucleotide sequence ID" value="NZ_FQWV01000005.1"/>
</dbReference>
<dbReference type="Proteomes" id="UP000184357">
    <property type="component" value="Unassembled WGS sequence"/>
</dbReference>
<gene>
    <name evidence="1" type="ORF">SAMN05443636_2117</name>
</gene>
<dbReference type="OrthoDB" id="385448at2157"/>
<proteinExistence type="predicted"/>
<dbReference type="STRING" id="43928.SAMN05443636_2117"/>
<accession>A0A1M5RAG3</accession>
<dbReference type="EMBL" id="FQWV01000005">
    <property type="protein sequence ID" value="SHH23332.1"/>
    <property type="molecule type" value="Genomic_DNA"/>
</dbReference>
<evidence type="ECO:0000313" key="2">
    <source>
        <dbReference type="Proteomes" id="UP000184357"/>
    </source>
</evidence>
<sequence length="152" mass="15340">MSRIARLVVALAVLPHEAAHAAAARLFGLDAEIEVLPAWEGAGRPLGRFDATVPESTPSAVVRAVALAPLAHVAVAAVLDAALPAGSDLRVLAIAPLAYWAALSNGDLAVAADPETVRDRGRFLVADEGWSGPTADALAVLTTGAVAGLLLG</sequence>